<proteinExistence type="predicted"/>
<name>A0A2K5ATS6_CAEEL</name>
<dbReference type="Proteomes" id="UP000001940">
    <property type="component" value="Chromosome II"/>
</dbReference>
<keyword evidence="2" id="KW-1185">Reference proteome</keyword>
<reference evidence="1 2" key="1">
    <citation type="journal article" date="1998" name="Science">
        <title>Genome sequence of the nematode C. elegans: a platform for investigating biology.</title>
        <authorList>
            <consortium name="The C. elegans sequencing consortium"/>
            <person name="Sulson J.E."/>
            <person name="Waterston R."/>
        </authorList>
    </citation>
    <scope>NUCLEOTIDE SEQUENCE [LARGE SCALE GENOMIC DNA]</scope>
    <source>
        <strain evidence="1 2">Bristol N2</strain>
    </source>
</reference>
<sequence>MQMFDVGLV</sequence>
<accession>A0A2K5ATS6</accession>
<dbReference type="EMBL" id="BX284602">
    <property type="protein sequence ID" value="SPC47300.1"/>
    <property type="molecule type" value="Genomic_DNA"/>
</dbReference>
<protein>
    <submittedName>
        <fullName evidence="1">Uncharacterized protein</fullName>
    </submittedName>
</protein>
<organism evidence="1 2">
    <name type="scientific">Caenorhabditis elegans</name>
    <dbReference type="NCBI Taxonomy" id="6239"/>
    <lineage>
        <taxon>Eukaryota</taxon>
        <taxon>Metazoa</taxon>
        <taxon>Ecdysozoa</taxon>
        <taxon>Nematoda</taxon>
        <taxon>Chromadorea</taxon>
        <taxon>Rhabditida</taxon>
        <taxon>Rhabditina</taxon>
        <taxon>Rhabditomorpha</taxon>
        <taxon>Rhabditoidea</taxon>
        <taxon>Rhabditidae</taxon>
        <taxon>Peloderinae</taxon>
        <taxon>Caenorhabditis</taxon>
    </lineage>
</organism>
<evidence type="ECO:0000313" key="3">
    <source>
        <dbReference type="WormBase" id="K08F8.15"/>
    </source>
</evidence>
<dbReference type="AGR" id="WB:WBGene00303068"/>
<evidence type="ECO:0000313" key="2">
    <source>
        <dbReference type="Proteomes" id="UP000001940"/>
    </source>
</evidence>
<dbReference type="WormBase" id="K08F8.15">
    <property type="protein sequence ID" value="CE52564"/>
    <property type="gene ID" value="WBGene00303068"/>
</dbReference>
<evidence type="ECO:0000313" key="1">
    <source>
        <dbReference type="EMBL" id="SPC47300.1"/>
    </source>
</evidence>
<dbReference type="Bgee" id="WBGene00303068">
    <property type="expression patterns" value="Expressed in adult organism and 2 other cell types or tissues"/>
</dbReference>
<dbReference type="InParanoid" id="A0A2K5ATS6"/>
<dbReference type="OrthoDB" id="5863054at2759"/>
<gene>
    <name evidence="1" type="ORF">CELE_K08F8.15</name>
    <name evidence="1 3" type="ORF">K08F8.15</name>
</gene>